<accession>A0A6N1AQ14</accession>
<dbReference type="PROSITE" id="PS51192">
    <property type="entry name" value="HELICASE_ATP_BIND_1"/>
    <property type="match status" value="1"/>
</dbReference>
<keyword evidence="5 12" id="KW-0347">Helicase</keyword>
<evidence type="ECO:0000256" key="7">
    <source>
        <dbReference type="ARBA" id="ARBA00023125"/>
    </source>
</evidence>
<comment type="subcellular location">
    <subcellularLocation>
        <location evidence="9">Cytoplasm</location>
    </subcellularLocation>
</comment>
<dbReference type="Gene3D" id="3.40.50.300">
    <property type="entry name" value="P-loop containing nucleotide triphosphate hydrolases"/>
    <property type="match status" value="2"/>
</dbReference>
<dbReference type="InterPro" id="IPR027417">
    <property type="entry name" value="P-loop_NTPase"/>
</dbReference>
<dbReference type="SMART" id="SM00490">
    <property type="entry name" value="HELICc"/>
    <property type="match status" value="1"/>
</dbReference>
<name>A0A6N1AQ14_9PROT</name>
<dbReference type="SMART" id="SM00982">
    <property type="entry name" value="TRCF"/>
    <property type="match status" value="1"/>
</dbReference>
<dbReference type="Pfam" id="PF00271">
    <property type="entry name" value="Helicase_C"/>
    <property type="match status" value="1"/>
</dbReference>
<keyword evidence="6 9" id="KW-0067">ATP-binding</keyword>
<keyword evidence="12" id="KW-0614">Plasmid</keyword>
<dbReference type="GO" id="GO:0005737">
    <property type="term" value="C:cytoplasm"/>
    <property type="evidence" value="ECO:0007669"/>
    <property type="project" value="UniProtKB-SubCell"/>
</dbReference>
<dbReference type="InterPro" id="IPR037235">
    <property type="entry name" value="TRCF-like_C_D7"/>
</dbReference>
<evidence type="ECO:0000256" key="5">
    <source>
        <dbReference type="ARBA" id="ARBA00022806"/>
    </source>
</evidence>
<dbReference type="InterPro" id="IPR005118">
    <property type="entry name" value="TRCF_C"/>
</dbReference>
<dbReference type="PANTHER" id="PTHR47964">
    <property type="entry name" value="ATP-DEPENDENT DNA HELICASE HOMOLOG RECG, CHLOROPLASTIC"/>
    <property type="match status" value="1"/>
</dbReference>
<dbReference type="SUPFAM" id="SSF143517">
    <property type="entry name" value="TRCF domain-like"/>
    <property type="match status" value="1"/>
</dbReference>
<dbReference type="GO" id="GO:0016787">
    <property type="term" value="F:hydrolase activity"/>
    <property type="evidence" value="ECO:0007669"/>
    <property type="project" value="UniProtKB-KW"/>
</dbReference>
<dbReference type="Pfam" id="PF17757">
    <property type="entry name" value="UvrB_inter"/>
    <property type="match status" value="1"/>
</dbReference>
<dbReference type="GO" id="GO:0003684">
    <property type="term" value="F:damaged DNA binding"/>
    <property type="evidence" value="ECO:0007669"/>
    <property type="project" value="InterPro"/>
</dbReference>
<keyword evidence="8 9" id="KW-0234">DNA repair</keyword>
<dbReference type="Pfam" id="PF02559">
    <property type="entry name" value="CarD_TRCF_RID"/>
    <property type="match status" value="1"/>
</dbReference>
<evidence type="ECO:0000256" key="6">
    <source>
        <dbReference type="ARBA" id="ARBA00022840"/>
    </source>
</evidence>
<protein>
    <recommendedName>
        <fullName evidence="9">Transcription-repair-coupling factor</fullName>
        <shortName evidence="9">TRCF</shortName>
        <ecNumber evidence="9">3.6.4.-</ecNumber>
    </recommendedName>
</protein>
<comment type="similarity">
    <text evidence="9">In the N-terminal section; belongs to the UvrB family.</text>
</comment>
<dbReference type="SMART" id="SM01058">
    <property type="entry name" value="CarD_TRCF"/>
    <property type="match status" value="1"/>
</dbReference>
<dbReference type="InterPro" id="IPR004576">
    <property type="entry name" value="Mfd"/>
</dbReference>
<keyword evidence="2 9" id="KW-0547">Nucleotide-binding</keyword>
<dbReference type="Gene3D" id="2.40.10.170">
    <property type="match status" value="1"/>
</dbReference>
<dbReference type="SMART" id="SM00487">
    <property type="entry name" value="DEXDc"/>
    <property type="match status" value="1"/>
</dbReference>
<dbReference type="SUPFAM" id="SSF141259">
    <property type="entry name" value="CarD-like"/>
    <property type="match status" value="1"/>
</dbReference>
<dbReference type="EMBL" id="CP054621">
    <property type="protein sequence ID" value="QKS53736.1"/>
    <property type="molecule type" value="Genomic_DNA"/>
</dbReference>
<dbReference type="InterPro" id="IPR036101">
    <property type="entry name" value="CarD-like/TRCF_RID_sf"/>
</dbReference>
<dbReference type="Gene3D" id="3.40.50.11180">
    <property type="match status" value="1"/>
</dbReference>
<feature type="domain" description="Helicase C-terminal" evidence="11">
    <location>
        <begin position="796"/>
        <end position="949"/>
    </location>
</feature>
<dbReference type="RefSeq" id="WP_149199403.1">
    <property type="nucleotide sequence ID" value="NZ_BSOV01000039.1"/>
</dbReference>
<keyword evidence="3 9" id="KW-0227">DNA damage</keyword>
<evidence type="ECO:0000256" key="2">
    <source>
        <dbReference type="ARBA" id="ARBA00022741"/>
    </source>
</evidence>
<dbReference type="Pfam" id="PF00270">
    <property type="entry name" value="DEAD"/>
    <property type="match status" value="1"/>
</dbReference>
<keyword evidence="4 9" id="KW-0378">Hydrolase</keyword>
<dbReference type="GO" id="GO:0006355">
    <property type="term" value="P:regulation of DNA-templated transcription"/>
    <property type="evidence" value="ECO:0007669"/>
    <property type="project" value="UniProtKB-UniRule"/>
</dbReference>
<reference evidence="12 13" key="1">
    <citation type="submission" date="2020-06" db="EMBL/GenBank/DDBJ databases">
        <title>Complete genome of Azosprillum oryzae KACC14407.</title>
        <authorList>
            <person name="Kim M."/>
            <person name="Park Y.-J."/>
            <person name="Shin J.-H."/>
        </authorList>
    </citation>
    <scope>NUCLEOTIDE SEQUENCE [LARGE SCALE GENOMIC DNA]</scope>
    <source>
        <strain evidence="12 13">KACC 14407</strain>
        <plasmid evidence="12 13">unnamed6</plasmid>
    </source>
</reference>
<dbReference type="OrthoDB" id="9804325at2"/>
<dbReference type="GO" id="GO:0000716">
    <property type="term" value="P:transcription-coupled nucleotide-excision repair, DNA damage recognition"/>
    <property type="evidence" value="ECO:0007669"/>
    <property type="project" value="UniProtKB-UniRule"/>
</dbReference>
<sequence length="1144" mass="123035">MLDGVPVAEPTPVAPPRVAASSPAMVSVQSEGELAVRLAALARRPGGVLLLARSDSRATRLARLAGDLFPDLNVVLLPIDETAAGDRAAPSRAVLGRRAAGLMRLAEGGRPDAGRLVVASADLALQRLPPSDAWAGGRFRLTRGMAYDETAWRGWFARTGYVLDDRVDEPGEVAIRGAVVEVFPGDCDRPVRCDIADGIVRELRLYDPVSQRSVRSIDGITLGPVSDLIVGAEMLDRLAASLAGLGSALPDDLRRQLEEGRRPYGFDLQLPNVFDNCPLLLDLLPDALVVLDAGARDRIEARADDLAADNLTNAGPNRRIRRVDPCPLPVPALERRLIDADMLQEKLAARSVLPVEVKAGPTMEPIRTERTLLRRAAALAGEGRAVLLAARSGGGAGEADRLAERASSALGRPVPRLDRWPDPPLAAGDCAVLRLRTADGFVCDGMSVLVAPRHGEERGGEAPARPPLAPSELATGDFVVHLDYGIGRLIGLETITSGDDEDSTADFLVLDYAHDDRLLVPTADFDRLWRHGSADTGARLDSLKNAHWLERRAVLEAEIAETAKGILREARRRAREVAPVIDPPADRMRRFGARFGFDPTEGQRRAVHAVLDAMRRGHPMDHLVCADVGYGKTEVALRAAAAVAFAGHQVAVMAPTSVLARQHLDVFRRRFAGFGVTVEPLTGAMTKPEADRVRAGLADGSVDIVIGTHALLSKDVRFDRLGLMVVDEEQRFGAAQKQALKRRTKGVHSLALSATPIPRTLQGALAGLRGLSIIDTPPARRRPVRTAVTPRDPATARAALLRELGRGGQAFCVVPRIADLGELEAWIRGLVPSARIAVAHGRLGAAALDDAVMGFVDGESDILLATPIIESGIDIPRANTLLLFRPDLFGLGQLHQLRGRVGRGAVQGYAYLLTDPDHPLEERAARRLGSLEVIESLGGGFVLSMLDLDQRGAGDLLGEDQSGHLRAVGTELYQRILADALRALRRQPDDRWDPEVTVAVPHCIPSAYIPEEELRIGLHRRIARTREAGELDALREEMEDRFGPLPDPVERLLAIADLRCRCRALGVASLGCGPAGVAVTLRGERAAAKAVTVAKRSKGFLRAQDDRLSAALEAPDADGRLANAARVLDCIEAIVRKAQRRKRG</sequence>
<evidence type="ECO:0000313" key="12">
    <source>
        <dbReference type="EMBL" id="QKS53736.1"/>
    </source>
</evidence>
<dbReference type="Gene3D" id="3.90.1150.50">
    <property type="entry name" value="Transcription-repair-coupling factor, D7 domain"/>
    <property type="match status" value="1"/>
</dbReference>
<dbReference type="EC" id="3.6.4.-" evidence="9"/>
<dbReference type="GO" id="GO:0003678">
    <property type="term" value="F:DNA helicase activity"/>
    <property type="evidence" value="ECO:0007669"/>
    <property type="project" value="TreeGrafter"/>
</dbReference>
<comment type="similarity">
    <text evidence="9">In the C-terminal section; belongs to the helicase family. RecG subfamily.</text>
</comment>
<dbReference type="PROSITE" id="PS51194">
    <property type="entry name" value="HELICASE_CTER"/>
    <property type="match status" value="1"/>
</dbReference>
<dbReference type="InterPro" id="IPR003711">
    <property type="entry name" value="CarD-like/TRCF_RID"/>
</dbReference>
<dbReference type="Gene3D" id="3.30.2060.10">
    <property type="entry name" value="Penicillin-binding protein 1b domain"/>
    <property type="match status" value="1"/>
</dbReference>
<feature type="domain" description="Helicase ATP-binding" evidence="10">
    <location>
        <begin position="613"/>
        <end position="774"/>
    </location>
</feature>
<dbReference type="InterPro" id="IPR041471">
    <property type="entry name" value="UvrB_inter"/>
</dbReference>
<dbReference type="AlphaFoldDB" id="A0A6N1AQ14"/>
<organism evidence="12 13">
    <name type="scientific">Azospirillum oryzae</name>
    <dbReference type="NCBI Taxonomy" id="286727"/>
    <lineage>
        <taxon>Bacteria</taxon>
        <taxon>Pseudomonadati</taxon>
        <taxon>Pseudomonadota</taxon>
        <taxon>Alphaproteobacteria</taxon>
        <taxon>Rhodospirillales</taxon>
        <taxon>Azospirillaceae</taxon>
        <taxon>Azospirillum</taxon>
    </lineage>
</organism>
<evidence type="ECO:0000256" key="8">
    <source>
        <dbReference type="ARBA" id="ARBA00023204"/>
    </source>
</evidence>
<evidence type="ECO:0000259" key="11">
    <source>
        <dbReference type="PROSITE" id="PS51194"/>
    </source>
</evidence>
<dbReference type="Pfam" id="PF03461">
    <property type="entry name" value="TRCF"/>
    <property type="match status" value="1"/>
</dbReference>
<dbReference type="PANTHER" id="PTHR47964:SF1">
    <property type="entry name" value="ATP-DEPENDENT DNA HELICASE HOMOLOG RECG, CHLOROPLASTIC"/>
    <property type="match status" value="1"/>
</dbReference>
<evidence type="ECO:0000256" key="1">
    <source>
        <dbReference type="ARBA" id="ARBA00022490"/>
    </source>
</evidence>
<proteinExistence type="inferred from homology"/>
<evidence type="ECO:0000259" key="10">
    <source>
        <dbReference type="PROSITE" id="PS51192"/>
    </source>
</evidence>
<keyword evidence="13" id="KW-1185">Reference proteome</keyword>
<dbReference type="KEGG" id="aoz:HUE56_24750"/>
<keyword evidence="1 9" id="KW-0963">Cytoplasm</keyword>
<dbReference type="HAMAP" id="MF_00969">
    <property type="entry name" value="TRCF"/>
    <property type="match status" value="1"/>
</dbReference>
<evidence type="ECO:0000313" key="13">
    <source>
        <dbReference type="Proteomes" id="UP000509702"/>
    </source>
</evidence>
<keyword evidence="7 9" id="KW-0238">DNA-binding</keyword>
<dbReference type="GO" id="GO:0005524">
    <property type="term" value="F:ATP binding"/>
    <property type="evidence" value="ECO:0007669"/>
    <property type="project" value="UniProtKB-UniRule"/>
</dbReference>
<dbReference type="InterPro" id="IPR001650">
    <property type="entry name" value="Helicase_C-like"/>
</dbReference>
<gene>
    <name evidence="9" type="primary">mfd</name>
    <name evidence="12" type="ORF">HUE56_24750</name>
</gene>
<dbReference type="InterPro" id="IPR011545">
    <property type="entry name" value="DEAD/DEAH_box_helicase_dom"/>
</dbReference>
<comment type="function">
    <text evidence="9">Couples transcription and DNA repair by recognizing RNA polymerase (RNAP) stalled at DNA lesions. Mediates ATP-dependent release of RNAP and its truncated transcript from the DNA, and recruitment of nucleotide excision repair machinery to the damaged site.</text>
</comment>
<dbReference type="InterPro" id="IPR014001">
    <property type="entry name" value="Helicase_ATP-bd"/>
</dbReference>
<geneLocation type="plasmid" evidence="12 13">
    <name>unnamed6</name>
</geneLocation>
<dbReference type="InterPro" id="IPR047112">
    <property type="entry name" value="RecG/Mfd"/>
</dbReference>
<evidence type="ECO:0000256" key="3">
    <source>
        <dbReference type="ARBA" id="ARBA00022763"/>
    </source>
</evidence>
<evidence type="ECO:0000256" key="9">
    <source>
        <dbReference type="HAMAP-Rule" id="MF_00969"/>
    </source>
</evidence>
<evidence type="ECO:0000256" key="4">
    <source>
        <dbReference type="ARBA" id="ARBA00022801"/>
    </source>
</evidence>
<dbReference type="Proteomes" id="UP000509702">
    <property type="component" value="Plasmid unnamed6"/>
</dbReference>
<dbReference type="SUPFAM" id="SSF52540">
    <property type="entry name" value="P-loop containing nucleoside triphosphate hydrolases"/>
    <property type="match status" value="3"/>
</dbReference>